<gene>
    <name evidence="3" type="ORF">FA13DRAFT_1744860</name>
</gene>
<organism evidence="3 4">
    <name type="scientific">Coprinellus micaceus</name>
    <name type="common">Glistening ink-cap mushroom</name>
    <name type="synonym">Coprinus micaceus</name>
    <dbReference type="NCBI Taxonomy" id="71717"/>
    <lineage>
        <taxon>Eukaryota</taxon>
        <taxon>Fungi</taxon>
        <taxon>Dikarya</taxon>
        <taxon>Basidiomycota</taxon>
        <taxon>Agaricomycotina</taxon>
        <taxon>Agaricomycetes</taxon>
        <taxon>Agaricomycetidae</taxon>
        <taxon>Agaricales</taxon>
        <taxon>Agaricineae</taxon>
        <taxon>Psathyrellaceae</taxon>
        <taxon>Coprinellus</taxon>
    </lineage>
</organism>
<reference evidence="3 4" key="1">
    <citation type="journal article" date="2019" name="Nat. Ecol. Evol.">
        <title>Megaphylogeny resolves global patterns of mushroom evolution.</title>
        <authorList>
            <person name="Varga T."/>
            <person name="Krizsan K."/>
            <person name="Foldi C."/>
            <person name="Dima B."/>
            <person name="Sanchez-Garcia M."/>
            <person name="Sanchez-Ramirez S."/>
            <person name="Szollosi G.J."/>
            <person name="Szarkandi J.G."/>
            <person name="Papp V."/>
            <person name="Albert L."/>
            <person name="Andreopoulos W."/>
            <person name="Angelini C."/>
            <person name="Antonin V."/>
            <person name="Barry K.W."/>
            <person name="Bougher N.L."/>
            <person name="Buchanan P."/>
            <person name="Buyck B."/>
            <person name="Bense V."/>
            <person name="Catcheside P."/>
            <person name="Chovatia M."/>
            <person name="Cooper J."/>
            <person name="Damon W."/>
            <person name="Desjardin D."/>
            <person name="Finy P."/>
            <person name="Geml J."/>
            <person name="Haridas S."/>
            <person name="Hughes K."/>
            <person name="Justo A."/>
            <person name="Karasinski D."/>
            <person name="Kautmanova I."/>
            <person name="Kiss B."/>
            <person name="Kocsube S."/>
            <person name="Kotiranta H."/>
            <person name="LaButti K.M."/>
            <person name="Lechner B.E."/>
            <person name="Liimatainen K."/>
            <person name="Lipzen A."/>
            <person name="Lukacs Z."/>
            <person name="Mihaltcheva S."/>
            <person name="Morgado L.N."/>
            <person name="Niskanen T."/>
            <person name="Noordeloos M.E."/>
            <person name="Ohm R.A."/>
            <person name="Ortiz-Santana B."/>
            <person name="Ovrebo C."/>
            <person name="Racz N."/>
            <person name="Riley R."/>
            <person name="Savchenko A."/>
            <person name="Shiryaev A."/>
            <person name="Soop K."/>
            <person name="Spirin V."/>
            <person name="Szebenyi C."/>
            <person name="Tomsovsky M."/>
            <person name="Tulloss R.E."/>
            <person name="Uehling J."/>
            <person name="Grigoriev I.V."/>
            <person name="Vagvolgyi C."/>
            <person name="Papp T."/>
            <person name="Martin F.M."/>
            <person name="Miettinen O."/>
            <person name="Hibbett D.S."/>
            <person name="Nagy L.G."/>
        </authorList>
    </citation>
    <scope>NUCLEOTIDE SEQUENCE [LARGE SCALE GENOMIC DNA]</scope>
    <source>
        <strain evidence="3 4">FP101781</strain>
    </source>
</reference>
<sequence length="297" mass="31823">MKQSNLLKSSLLATSLALHAQAYLEVEEGAFNVRHIHMVERGVDGEIVGRAFGNTYEVVKRDSNDLEARGDCTTILACGTPGGCAMMAGQRYCKGKSWEKSFQEAVSQTGANGVTGLKMMAEGIGRGPVGMVVNMAKSTAKAIIDAKKESEASKAAAAKRAEKQKGANRRGPAKKAAPKKGKKAAPRKSAPKAKSPAPKRGPTPRKAPAPKRAPAPKPKPAAPKGKTPAPKKTKRDLEGQDVIEIVNKRDFEVVERDQGMNFIRRSEYSIFGIVARDEDGSIVSRECETYNGDVSCM</sequence>
<evidence type="ECO:0000313" key="3">
    <source>
        <dbReference type="EMBL" id="TEB18979.1"/>
    </source>
</evidence>
<dbReference type="AlphaFoldDB" id="A0A4Y7SBI6"/>
<keyword evidence="2" id="KW-0732">Signal</keyword>
<protein>
    <submittedName>
        <fullName evidence="3">Uncharacterized protein</fullName>
    </submittedName>
</protein>
<accession>A0A4Y7SBI6</accession>
<comment type="caution">
    <text evidence="3">The sequence shown here is derived from an EMBL/GenBank/DDBJ whole genome shotgun (WGS) entry which is preliminary data.</text>
</comment>
<name>A0A4Y7SBI6_COPMI</name>
<proteinExistence type="predicted"/>
<dbReference type="OrthoDB" id="2981416at2759"/>
<dbReference type="EMBL" id="QPFP01000213">
    <property type="protein sequence ID" value="TEB18979.1"/>
    <property type="molecule type" value="Genomic_DNA"/>
</dbReference>
<dbReference type="Proteomes" id="UP000298030">
    <property type="component" value="Unassembled WGS sequence"/>
</dbReference>
<feature type="signal peptide" evidence="2">
    <location>
        <begin position="1"/>
        <end position="22"/>
    </location>
</feature>
<feature type="region of interest" description="Disordered" evidence="1">
    <location>
        <begin position="147"/>
        <end position="236"/>
    </location>
</feature>
<keyword evidence="4" id="KW-1185">Reference proteome</keyword>
<evidence type="ECO:0000256" key="1">
    <source>
        <dbReference type="SAM" id="MobiDB-lite"/>
    </source>
</evidence>
<evidence type="ECO:0000256" key="2">
    <source>
        <dbReference type="SAM" id="SignalP"/>
    </source>
</evidence>
<feature type="compositionally biased region" description="Pro residues" evidence="1">
    <location>
        <begin position="199"/>
        <end position="221"/>
    </location>
</feature>
<feature type="chain" id="PRO_5021224975" evidence="2">
    <location>
        <begin position="23"/>
        <end position="297"/>
    </location>
</feature>
<feature type="compositionally biased region" description="Basic residues" evidence="1">
    <location>
        <begin position="166"/>
        <end position="191"/>
    </location>
</feature>
<evidence type="ECO:0000313" key="4">
    <source>
        <dbReference type="Proteomes" id="UP000298030"/>
    </source>
</evidence>